<dbReference type="SUPFAM" id="SSF55781">
    <property type="entry name" value="GAF domain-like"/>
    <property type="match status" value="1"/>
</dbReference>
<dbReference type="Proteomes" id="UP000230956">
    <property type="component" value="Unassembled WGS sequence"/>
</dbReference>
<dbReference type="CDD" id="cd00077">
    <property type="entry name" value="HDc"/>
    <property type="match status" value="1"/>
</dbReference>
<evidence type="ECO:0000313" key="3">
    <source>
        <dbReference type="EMBL" id="PIZ36395.1"/>
    </source>
</evidence>
<organism evidence="3 4">
    <name type="scientific">Candidatus Aquicultor secundus</name>
    <dbReference type="NCBI Taxonomy" id="1973895"/>
    <lineage>
        <taxon>Bacteria</taxon>
        <taxon>Bacillati</taxon>
        <taxon>Actinomycetota</taxon>
        <taxon>Candidatus Aquicultoria</taxon>
        <taxon>Candidatus Aquicultorales</taxon>
        <taxon>Candidatus Aquicultoraceae</taxon>
        <taxon>Candidatus Aquicultor</taxon>
    </lineage>
</organism>
<dbReference type="PANTHER" id="PTHR43155">
    <property type="entry name" value="CYCLIC DI-GMP PHOSPHODIESTERASE PA4108-RELATED"/>
    <property type="match status" value="1"/>
</dbReference>
<evidence type="ECO:0000259" key="2">
    <source>
        <dbReference type="PROSITE" id="PS51832"/>
    </source>
</evidence>
<dbReference type="AlphaFoldDB" id="A0A2M7T6C5"/>
<name>A0A2M7T6C5_9ACTN</name>
<evidence type="ECO:0000259" key="1">
    <source>
        <dbReference type="PROSITE" id="PS51831"/>
    </source>
</evidence>
<proteinExistence type="predicted"/>
<dbReference type="Gene3D" id="3.30.450.40">
    <property type="match status" value="1"/>
</dbReference>
<dbReference type="Pfam" id="PF13487">
    <property type="entry name" value="HD_5"/>
    <property type="match status" value="1"/>
</dbReference>
<dbReference type="InterPro" id="IPR029016">
    <property type="entry name" value="GAF-like_dom_sf"/>
</dbReference>
<dbReference type="InterPro" id="IPR037522">
    <property type="entry name" value="HD_GYP_dom"/>
</dbReference>
<sequence length="543" mass="60560">MEDGALFKRLICEFAKTIDDSLLPETTTSSLGLKIASQMQWRVKKVLDLQEGQPRQALFINALSKLLYSEFDYQLIPELIEKDRMRFKVKRCPFTEDKSPSLCSFMRGVIGGIGFLSFGYSKVVAISPSQEQGPCSFDLYTAPTPEAEKHIGLEYSRSALNILKGEDEKYIDSQRQARRKLILGLFSSLAFSLHDEPSIKQLVQKFIESLSCIPEIRIAALYLKDEESGNFVLKTQYGIPEQLVYPVKIIDPKGYALTHNVKGPLKAIEDFNGQRLEIAKASAVRTFISIKVETKRKVLGVLNIGWRSTFPISPETVEAIKACCGLLGTAIENSQLYFELEKTYVENVSMLNSLVNAVDQFSNDHSMRVAELAKDIAKEMGLPEDDIVLIYEAGRIHDVGKVTIPMHILNKPGELTDDEFEIVKEHPLIAEKLLSPIKGLQKLVPAIKYHHEKLDGSGYPEGLVGEAIPIHARIIAVADVFDAMTNTRSYHEAKDRLDATQEIINGSGTKFDTAAVGALVAILNSRDLSDLEGEQERETAYTD</sequence>
<reference evidence="4" key="1">
    <citation type="submission" date="2017-09" db="EMBL/GenBank/DDBJ databases">
        <title>Depth-based differentiation of microbial function through sediment-hosted aquifers and enrichment of novel symbionts in the deep terrestrial subsurface.</title>
        <authorList>
            <person name="Probst A.J."/>
            <person name="Ladd B."/>
            <person name="Jarett J.K."/>
            <person name="Geller-Mcgrath D.E."/>
            <person name="Sieber C.M.K."/>
            <person name="Emerson J.B."/>
            <person name="Anantharaman K."/>
            <person name="Thomas B.C."/>
            <person name="Malmstrom R."/>
            <person name="Stieglmeier M."/>
            <person name="Klingl A."/>
            <person name="Woyke T."/>
            <person name="Ryan C.M."/>
            <person name="Banfield J.F."/>
        </authorList>
    </citation>
    <scope>NUCLEOTIDE SEQUENCE [LARGE SCALE GENOMIC DNA]</scope>
</reference>
<dbReference type="EMBL" id="PFNG01000205">
    <property type="protein sequence ID" value="PIZ36395.1"/>
    <property type="molecule type" value="Genomic_DNA"/>
</dbReference>
<evidence type="ECO:0000313" key="4">
    <source>
        <dbReference type="Proteomes" id="UP000230956"/>
    </source>
</evidence>
<dbReference type="PANTHER" id="PTHR43155:SF2">
    <property type="entry name" value="CYCLIC DI-GMP PHOSPHODIESTERASE PA4108"/>
    <property type="match status" value="1"/>
</dbReference>
<feature type="domain" description="HD" evidence="1">
    <location>
        <begin position="362"/>
        <end position="484"/>
    </location>
</feature>
<dbReference type="Gene3D" id="1.10.3210.10">
    <property type="entry name" value="Hypothetical protein af1432"/>
    <property type="match status" value="1"/>
</dbReference>
<feature type="domain" description="HD-GYP" evidence="2">
    <location>
        <begin position="340"/>
        <end position="535"/>
    </location>
</feature>
<comment type="caution">
    <text evidence="3">The sequence shown here is derived from an EMBL/GenBank/DDBJ whole genome shotgun (WGS) entry which is preliminary data.</text>
</comment>
<accession>A0A2M7T6C5</accession>
<protein>
    <submittedName>
        <fullName evidence="3">Uncharacterized protein</fullName>
    </submittedName>
</protein>
<dbReference type="PROSITE" id="PS51832">
    <property type="entry name" value="HD_GYP"/>
    <property type="match status" value="1"/>
</dbReference>
<dbReference type="SUPFAM" id="SSF109604">
    <property type="entry name" value="HD-domain/PDEase-like"/>
    <property type="match status" value="1"/>
</dbReference>
<dbReference type="RefSeq" id="WP_286678383.1">
    <property type="nucleotide sequence ID" value="NZ_MNXI01000079.1"/>
</dbReference>
<dbReference type="PROSITE" id="PS51831">
    <property type="entry name" value="HD"/>
    <property type="match status" value="1"/>
</dbReference>
<gene>
    <name evidence="3" type="ORF">COY37_08840</name>
</gene>
<dbReference type="InterPro" id="IPR003607">
    <property type="entry name" value="HD/PDEase_dom"/>
</dbReference>
<dbReference type="SMART" id="SM00471">
    <property type="entry name" value="HDc"/>
    <property type="match status" value="1"/>
</dbReference>
<dbReference type="InterPro" id="IPR006674">
    <property type="entry name" value="HD_domain"/>
</dbReference>